<protein>
    <submittedName>
        <fullName evidence="1">Uncharacterized protein</fullName>
    </submittedName>
</protein>
<keyword evidence="2" id="KW-1185">Reference proteome</keyword>
<proteinExistence type="predicted"/>
<gene>
    <name evidence="1" type="ORF">BS47DRAFT_1344198</name>
</gene>
<sequence>MANLIRSAKSGSDWTLNELDSYHISLYQVDPLTFFGAPELPQPLVDQELLSNINAGAMQQDRHAELIPYLDLAMKPG</sequence>
<accession>A0A9P6DSN0</accession>
<dbReference type="Proteomes" id="UP000886523">
    <property type="component" value="Unassembled WGS sequence"/>
</dbReference>
<comment type="caution">
    <text evidence="1">The sequence shown here is derived from an EMBL/GenBank/DDBJ whole genome shotgun (WGS) entry which is preliminary data.</text>
</comment>
<evidence type="ECO:0000313" key="1">
    <source>
        <dbReference type="EMBL" id="KAF9513411.1"/>
    </source>
</evidence>
<dbReference type="AlphaFoldDB" id="A0A9P6DSN0"/>
<organism evidence="1 2">
    <name type="scientific">Hydnum rufescens UP504</name>
    <dbReference type="NCBI Taxonomy" id="1448309"/>
    <lineage>
        <taxon>Eukaryota</taxon>
        <taxon>Fungi</taxon>
        <taxon>Dikarya</taxon>
        <taxon>Basidiomycota</taxon>
        <taxon>Agaricomycotina</taxon>
        <taxon>Agaricomycetes</taxon>
        <taxon>Cantharellales</taxon>
        <taxon>Hydnaceae</taxon>
        <taxon>Hydnum</taxon>
    </lineage>
</organism>
<reference evidence="1" key="1">
    <citation type="journal article" date="2020" name="Nat. Commun.">
        <title>Large-scale genome sequencing of mycorrhizal fungi provides insights into the early evolution of symbiotic traits.</title>
        <authorList>
            <person name="Miyauchi S."/>
            <person name="Kiss E."/>
            <person name="Kuo A."/>
            <person name="Drula E."/>
            <person name="Kohler A."/>
            <person name="Sanchez-Garcia M."/>
            <person name="Morin E."/>
            <person name="Andreopoulos B."/>
            <person name="Barry K.W."/>
            <person name="Bonito G."/>
            <person name="Buee M."/>
            <person name="Carver A."/>
            <person name="Chen C."/>
            <person name="Cichocki N."/>
            <person name="Clum A."/>
            <person name="Culley D."/>
            <person name="Crous P.W."/>
            <person name="Fauchery L."/>
            <person name="Girlanda M."/>
            <person name="Hayes R.D."/>
            <person name="Keri Z."/>
            <person name="LaButti K."/>
            <person name="Lipzen A."/>
            <person name="Lombard V."/>
            <person name="Magnuson J."/>
            <person name="Maillard F."/>
            <person name="Murat C."/>
            <person name="Nolan M."/>
            <person name="Ohm R.A."/>
            <person name="Pangilinan J."/>
            <person name="Pereira M.F."/>
            <person name="Perotto S."/>
            <person name="Peter M."/>
            <person name="Pfister S."/>
            <person name="Riley R."/>
            <person name="Sitrit Y."/>
            <person name="Stielow J.B."/>
            <person name="Szollosi G."/>
            <person name="Zifcakova L."/>
            <person name="Stursova M."/>
            <person name="Spatafora J.W."/>
            <person name="Tedersoo L."/>
            <person name="Vaario L.M."/>
            <person name="Yamada A."/>
            <person name="Yan M."/>
            <person name="Wang P."/>
            <person name="Xu J."/>
            <person name="Bruns T."/>
            <person name="Baldrian P."/>
            <person name="Vilgalys R."/>
            <person name="Dunand C."/>
            <person name="Henrissat B."/>
            <person name="Grigoriev I.V."/>
            <person name="Hibbett D."/>
            <person name="Nagy L.G."/>
            <person name="Martin F.M."/>
        </authorList>
    </citation>
    <scope>NUCLEOTIDE SEQUENCE</scope>
    <source>
        <strain evidence="1">UP504</strain>
    </source>
</reference>
<dbReference type="OrthoDB" id="3258141at2759"/>
<evidence type="ECO:0000313" key="2">
    <source>
        <dbReference type="Proteomes" id="UP000886523"/>
    </source>
</evidence>
<name>A0A9P6DSN0_9AGAM</name>
<dbReference type="EMBL" id="MU128972">
    <property type="protein sequence ID" value="KAF9513411.1"/>
    <property type="molecule type" value="Genomic_DNA"/>
</dbReference>